<sequence>MTRPERVAELIKKEISRILHERVSDPRIGFASVTQVKMSPDLQNANIFISVLGTKEEREKTFEGLKSAASFIRGQLGNAIEFRSVPRISFVYDKSIEKASKVFAIMNKLEREAAEGNKLSNQKKKK</sequence>
<dbReference type="Proteomes" id="UP000488506">
    <property type="component" value="Unassembled WGS sequence"/>
</dbReference>
<dbReference type="Gene3D" id="3.30.300.20">
    <property type="match status" value="1"/>
</dbReference>
<dbReference type="NCBIfam" id="TIGR00082">
    <property type="entry name" value="rbfA"/>
    <property type="match status" value="1"/>
</dbReference>
<dbReference type="Pfam" id="PF02033">
    <property type="entry name" value="RBFA"/>
    <property type="match status" value="1"/>
</dbReference>
<evidence type="ECO:0000256" key="1">
    <source>
        <dbReference type="ARBA" id="ARBA00022517"/>
    </source>
</evidence>
<comment type="function">
    <text evidence="2">One of several proteins that assist in the late maturation steps of the functional core of the 30S ribosomal subunit. Associates with free 30S ribosomal subunits (but not with 30S subunits that are part of 70S ribosomes or polysomes). Required for efficient processing of 16S rRNA. May interact with the 5'-terminal helix region of 16S rRNA.</text>
</comment>
<protein>
    <recommendedName>
        <fullName evidence="2">Ribosome-binding factor A</fullName>
    </recommendedName>
</protein>
<dbReference type="EMBL" id="WPAF01000009">
    <property type="protein sequence ID" value="KAF0134358.1"/>
    <property type="molecule type" value="Genomic_DNA"/>
</dbReference>
<accession>A0A833L1D5</accession>
<name>A0A833L1D5_UNCSA</name>
<comment type="subunit">
    <text evidence="2">Monomer. Binds 30S ribosomal subunits, but not 50S ribosomal subunits or 70S ribosomes.</text>
</comment>
<organism evidence="3 4">
    <name type="scientific">Candidatus Saganbacteria bacterium</name>
    <dbReference type="NCBI Taxonomy" id="2575572"/>
    <lineage>
        <taxon>Bacteria</taxon>
        <taxon>Bacillati</taxon>
        <taxon>Saganbacteria</taxon>
    </lineage>
</organism>
<dbReference type="PANTHER" id="PTHR33515:SF1">
    <property type="entry name" value="RIBOSOME-BINDING FACTOR A, CHLOROPLASTIC-RELATED"/>
    <property type="match status" value="1"/>
</dbReference>
<dbReference type="InterPro" id="IPR000238">
    <property type="entry name" value="RbfA"/>
</dbReference>
<keyword evidence="2" id="KW-0963">Cytoplasm</keyword>
<keyword evidence="1 2" id="KW-0690">Ribosome biogenesis</keyword>
<dbReference type="GO" id="GO:0030490">
    <property type="term" value="P:maturation of SSU-rRNA"/>
    <property type="evidence" value="ECO:0007669"/>
    <property type="project" value="UniProtKB-UniRule"/>
</dbReference>
<evidence type="ECO:0000313" key="4">
    <source>
        <dbReference type="Proteomes" id="UP000488506"/>
    </source>
</evidence>
<dbReference type="InterPro" id="IPR023799">
    <property type="entry name" value="RbfA_dom_sf"/>
</dbReference>
<dbReference type="GO" id="GO:0005829">
    <property type="term" value="C:cytosol"/>
    <property type="evidence" value="ECO:0007669"/>
    <property type="project" value="TreeGrafter"/>
</dbReference>
<dbReference type="PANTHER" id="PTHR33515">
    <property type="entry name" value="RIBOSOME-BINDING FACTOR A, CHLOROPLASTIC-RELATED"/>
    <property type="match status" value="1"/>
</dbReference>
<proteinExistence type="inferred from homology"/>
<dbReference type="HAMAP" id="MF_00003">
    <property type="entry name" value="RbfA"/>
    <property type="match status" value="1"/>
</dbReference>
<reference evidence="3 4" key="1">
    <citation type="submission" date="2019-12" db="EMBL/GenBank/DDBJ databases">
        <authorList>
            <person name="Wolfe R."/>
            <person name="Danczak R."/>
            <person name="Wilkins M."/>
        </authorList>
    </citation>
    <scope>NUCLEOTIDE SEQUENCE [LARGE SCALE GENOMIC DNA]</scope>
    <source>
        <strain evidence="3">X2_MaxBin.013</strain>
    </source>
</reference>
<gene>
    <name evidence="2" type="primary">rbfA</name>
    <name evidence="3" type="ORF">FD145_738</name>
</gene>
<comment type="subcellular location">
    <subcellularLocation>
        <location evidence="2">Cytoplasm</location>
    </subcellularLocation>
</comment>
<dbReference type="GO" id="GO:0043024">
    <property type="term" value="F:ribosomal small subunit binding"/>
    <property type="evidence" value="ECO:0007669"/>
    <property type="project" value="TreeGrafter"/>
</dbReference>
<dbReference type="SUPFAM" id="SSF89919">
    <property type="entry name" value="Ribosome-binding factor A, RbfA"/>
    <property type="match status" value="1"/>
</dbReference>
<evidence type="ECO:0000256" key="2">
    <source>
        <dbReference type="HAMAP-Rule" id="MF_00003"/>
    </source>
</evidence>
<evidence type="ECO:0000313" key="3">
    <source>
        <dbReference type="EMBL" id="KAF0134358.1"/>
    </source>
</evidence>
<comment type="similarity">
    <text evidence="2">Belongs to the RbfA family.</text>
</comment>
<dbReference type="InterPro" id="IPR015946">
    <property type="entry name" value="KH_dom-like_a/b"/>
</dbReference>
<dbReference type="AlphaFoldDB" id="A0A833L1D5"/>
<comment type="caution">
    <text evidence="3">The sequence shown here is derived from an EMBL/GenBank/DDBJ whole genome shotgun (WGS) entry which is preliminary data.</text>
</comment>